<evidence type="ECO:0000256" key="6">
    <source>
        <dbReference type="ARBA" id="ARBA00022898"/>
    </source>
</evidence>
<organism evidence="10 11">
    <name type="scientific">Sporomusa acidovorans (strain ATCC 49682 / DSM 3132 / Mol)</name>
    <dbReference type="NCBI Taxonomy" id="1123286"/>
    <lineage>
        <taxon>Bacteria</taxon>
        <taxon>Bacillati</taxon>
        <taxon>Bacillota</taxon>
        <taxon>Negativicutes</taxon>
        <taxon>Selenomonadales</taxon>
        <taxon>Sporomusaceae</taxon>
        <taxon>Sporomusa</taxon>
    </lineage>
</organism>
<evidence type="ECO:0000256" key="9">
    <source>
        <dbReference type="RuleBase" id="RU000587"/>
    </source>
</evidence>
<keyword evidence="5 9" id="KW-0808">Transferase</keyword>
<comment type="cofactor">
    <cofactor evidence="2 9">
        <name>pyridoxal 5'-phosphate</name>
        <dbReference type="ChEBI" id="CHEBI:597326"/>
    </cofactor>
</comment>
<name>A0ABZ3JAD8_SPOA4</name>
<protein>
    <recommendedName>
        <fullName evidence="9">Alpha-1,4 glucan phosphorylase</fullName>
        <ecNumber evidence="9">2.4.1.1</ecNumber>
    </recommendedName>
</protein>
<evidence type="ECO:0000256" key="8">
    <source>
        <dbReference type="ARBA" id="ARBA00025174"/>
    </source>
</evidence>
<accession>A0ABZ3JAD8</accession>
<evidence type="ECO:0000313" key="11">
    <source>
        <dbReference type="Proteomes" id="UP000216052"/>
    </source>
</evidence>
<dbReference type="RefSeq" id="WP_245693101.1">
    <property type="nucleotide sequence ID" value="NZ_CP155571.1"/>
</dbReference>
<dbReference type="SUPFAM" id="SSF53756">
    <property type="entry name" value="UDP-Glycosyltransferase/glycogen phosphorylase"/>
    <property type="match status" value="1"/>
</dbReference>
<evidence type="ECO:0000313" key="10">
    <source>
        <dbReference type="EMBL" id="XFO75063.1"/>
    </source>
</evidence>
<keyword evidence="7 9" id="KW-0119">Carbohydrate metabolism</keyword>
<dbReference type="GO" id="GO:0004645">
    <property type="term" value="F:1,4-alpha-oligoglucan phosphorylase activity"/>
    <property type="evidence" value="ECO:0007669"/>
    <property type="project" value="UniProtKB-EC"/>
</dbReference>
<comment type="catalytic activity">
    <reaction evidence="1 9">
        <text>[(1-&gt;4)-alpha-D-glucosyl](n) + phosphate = [(1-&gt;4)-alpha-D-glucosyl](n-1) + alpha-D-glucose 1-phosphate</text>
        <dbReference type="Rhea" id="RHEA:41732"/>
        <dbReference type="Rhea" id="RHEA-COMP:9584"/>
        <dbReference type="Rhea" id="RHEA-COMP:9586"/>
        <dbReference type="ChEBI" id="CHEBI:15444"/>
        <dbReference type="ChEBI" id="CHEBI:43474"/>
        <dbReference type="ChEBI" id="CHEBI:58601"/>
        <dbReference type="EC" id="2.4.1.1"/>
    </reaction>
</comment>
<dbReference type="Pfam" id="PF00343">
    <property type="entry name" value="Phosphorylase"/>
    <property type="match status" value="1"/>
</dbReference>
<dbReference type="PIRSF" id="PIRSF000460">
    <property type="entry name" value="Pprylas_GlgP"/>
    <property type="match status" value="1"/>
</dbReference>
<comment type="function">
    <text evidence="9">Allosteric enzyme that catalyzes the rate-limiting step in glycogen catabolism, the phosphorolytic cleavage of glycogen to produce glucose-1-phosphate, and plays a central role in maintaining cellular and organismal glucose homeostasis.</text>
</comment>
<dbReference type="PANTHER" id="PTHR11468:SF3">
    <property type="entry name" value="GLYCOGEN PHOSPHORYLASE, LIVER FORM"/>
    <property type="match status" value="1"/>
</dbReference>
<reference evidence="10" key="1">
    <citation type="submission" date="2024-05" db="EMBL/GenBank/DDBJ databases">
        <title>Isolation and characterization of Sporomusa carbonis sp. nov., a carboxydotrophic hydrogenogen in the genus of Sporomusa isolated from a charcoal burning pile.</title>
        <authorList>
            <person name="Boeer T."/>
            <person name="Rosenbaum F."/>
            <person name="Eysell L."/>
            <person name="Mueller V."/>
            <person name="Daniel R."/>
            <person name="Poehlein A."/>
        </authorList>
    </citation>
    <scope>NUCLEOTIDE SEQUENCE [LARGE SCALE GENOMIC DNA]</scope>
    <source>
        <strain evidence="10">DSM 3132</strain>
    </source>
</reference>
<dbReference type="InterPro" id="IPR011833">
    <property type="entry name" value="Glycg_phsphrylas"/>
</dbReference>
<evidence type="ECO:0000256" key="1">
    <source>
        <dbReference type="ARBA" id="ARBA00001275"/>
    </source>
</evidence>
<keyword evidence="11" id="KW-1185">Reference proteome</keyword>
<evidence type="ECO:0000256" key="5">
    <source>
        <dbReference type="ARBA" id="ARBA00022679"/>
    </source>
</evidence>
<dbReference type="PROSITE" id="PS00102">
    <property type="entry name" value="PHOSPHORYLASE"/>
    <property type="match status" value="1"/>
</dbReference>
<dbReference type="EC" id="2.4.1.1" evidence="9"/>
<dbReference type="NCBIfam" id="TIGR02093">
    <property type="entry name" value="P_ylase"/>
    <property type="match status" value="1"/>
</dbReference>
<evidence type="ECO:0000256" key="7">
    <source>
        <dbReference type="ARBA" id="ARBA00023277"/>
    </source>
</evidence>
<proteinExistence type="inferred from homology"/>
<dbReference type="CDD" id="cd04300">
    <property type="entry name" value="GT35_Glycogen_Phosphorylase"/>
    <property type="match status" value="1"/>
</dbReference>
<dbReference type="PANTHER" id="PTHR11468">
    <property type="entry name" value="GLYCOGEN PHOSPHORYLASE"/>
    <property type="match status" value="1"/>
</dbReference>
<dbReference type="InterPro" id="IPR000811">
    <property type="entry name" value="Glyco_trans_35"/>
</dbReference>
<gene>
    <name evidence="10" type="primary">glgP_2</name>
    <name evidence="10" type="ORF">SPACI_051780</name>
</gene>
<evidence type="ECO:0000256" key="3">
    <source>
        <dbReference type="ARBA" id="ARBA00006047"/>
    </source>
</evidence>
<keyword evidence="6 9" id="KW-0663">Pyridoxal phosphate</keyword>
<keyword evidence="4 9" id="KW-0328">Glycosyltransferase</keyword>
<dbReference type="EMBL" id="CP155571">
    <property type="protein sequence ID" value="XFO75063.1"/>
    <property type="molecule type" value="Genomic_DNA"/>
</dbReference>
<comment type="similarity">
    <text evidence="3 9">Belongs to the glycogen phosphorylase family.</text>
</comment>
<dbReference type="Proteomes" id="UP000216052">
    <property type="component" value="Chromosome"/>
</dbReference>
<sequence length="854" mass="97629">MHTNTMYRFDNFAPHYTSYPKSLTVSELRDAFIVALQSLHGKTLNCASKQEKFEALAWLTKSIISKNLIETQKQRTKDDPKQVYYLSIEFLLGRLLENNLVNLGIREVCVKALSELGIELDSLLDQEEDAGLGNGGLGRLAACYLDSMAAMGLAGHGCGLRYRYGLFEQKIKNGYQYEYPDNWLKNQTYVWEYRRPAEKIAVRFGGTVRTQTNGKIRFIHENYENVMAVPYDVPIVGYKNQLVNTLRLWSAEVDVDQYTCGAHGVECNSVIYYKHAIESLTDILYPDDSHYEGKILRLKQQYFLVSASLQSIIRNFRMQHDVLQELPDKIAIHINDTHPSLAVAELMRILIDDCCLGWDEAWSLTVRTLSYTNHTVLPEALEKWPVNMLEQLLPRIYMIIHEINERYCRELWNSYPGDWDRIHSMAIIADDQVHMAHLAIAGSHTVNGVAEIHTEILKKTVMHNFYTYTPDKFTNVTNGITQRRWLLTSNPKLAALITDAIGSNWIEYPCDLAKLAPLSKDTAFLEDLASVKLHNKLKLAKYIKEKHGIIVDVHSIFDSHIKRIHAYKRQCLNVMHIMHLYHCLRENPQLDIPPRTFIFGGKAAPGYYKAKKTIKLINTLADKINNDSAIHNKLKVLFLENYNVSHAELIIPASDVSEQISTASREASGTGNMKFMMNGALTIGTLDGANIEIRNAVGADNIFVFGLSAEEVLAYYRRGGYNPWDIYNSDLRIKTIVDQLVNGFFPVDSDEFRSHYDALLRYGDEYFLLKDFASYVAAHQQLADAYCNQNRWQAMSLLNIAHSGWFSGDRTFSEYAAEIWTMDQPIPLWCQCLPEDYARVNPGRDVNHDQVILS</sequence>
<evidence type="ECO:0000256" key="2">
    <source>
        <dbReference type="ARBA" id="ARBA00001933"/>
    </source>
</evidence>
<comment type="function">
    <text evidence="8">Phosphorylase is an important allosteric enzyme in carbohydrate metabolism. Enzymes from different sources differ in their regulatory mechanisms and in their natural substrates. However, all known phosphorylases share catalytic and structural properties.</text>
</comment>
<dbReference type="Gene3D" id="3.40.50.2000">
    <property type="entry name" value="Glycogen Phosphorylase B"/>
    <property type="match status" value="2"/>
</dbReference>
<evidence type="ECO:0000256" key="4">
    <source>
        <dbReference type="ARBA" id="ARBA00022676"/>
    </source>
</evidence>
<dbReference type="InterPro" id="IPR035090">
    <property type="entry name" value="Pyridoxal_P_attach_site"/>
</dbReference>